<dbReference type="KEGG" id="mvd:AWU67_10125"/>
<evidence type="ECO:0000256" key="1">
    <source>
        <dbReference type="ARBA" id="ARBA00010552"/>
    </source>
</evidence>
<dbReference type="RefSeq" id="WP_067228497.1">
    <property type="nucleotide sequence ID" value="NZ_CP014145.1"/>
</dbReference>
<protein>
    <recommendedName>
        <fullName evidence="4">Reactive intermediate/imine deaminase</fullName>
    </recommendedName>
</protein>
<dbReference type="OrthoDB" id="9815126at2"/>
<dbReference type="InterPro" id="IPR006175">
    <property type="entry name" value="YjgF/YER057c/UK114"/>
</dbReference>
<name>A0A0X8E2B9_9MICO</name>
<dbReference type="FunFam" id="3.30.1330.40:FF:000001">
    <property type="entry name" value="L-PSP family endoribonuclease"/>
    <property type="match status" value="1"/>
</dbReference>
<gene>
    <name evidence="2" type="ORF">AWU67_10125</name>
</gene>
<dbReference type="SUPFAM" id="SSF55298">
    <property type="entry name" value="YjgF-like"/>
    <property type="match status" value="1"/>
</dbReference>
<keyword evidence="3" id="KW-1185">Reference proteome</keyword>
<evidence type="ECO:0008006" key="4">
    <source>
        <dbReference type="Google" id="ProtNLM"/>
    </source>
</evidence>
<dbReference type="Proteomes" id="UP000058305">
    <property type="component" value="Chromosome"/>
</dbReference>
<accession>A0A0X8E2B9</accession>
<reference evidence="3" key="2">
    <citation type="submission" date="2016-01" db="EMBL/GenBank/DDBJ databases">
        <title>First complete genome sequence of a species in the genus Microterricola, an extremophilic cold active enzyme producing strain ERGS5:02 isolated from Sikkim Himalaya.</title>
        <authorList>
            <person name="Kumar R."/>
            <person name="Singh D."/>
            <person name="Swarnkar M.K."/>
        </authorList>
    </citation>
    <scope>NUCLEOTIDE SEQUENCE [LARGE SCALE GENOMIC DNA]</scope>
    <source>
        <strain evidence="3">ERGS5:02</strain>
    </source>
</reference>
<dbReference type="NCBIfam" id="TIGR00004">
    <property type="entry name" value="Rid family detoxifying hydrolase"/>
    <property type="match status" value="1"/>
</dbReference>
<organism evidence="2 3">
    <name type="scientific">Microterricola viridarii</name>
    <dbReference type="NCBI Taxonomy" id="412690"/>
    <lineage>
        <taxon>Bacteria</taxon>
        <taxon>Bacillati</taxon>
        <taxon>Actinomycetota</taxon>
        <taxon>Actinomycetes</taxon>
        <taxon>Micrococcales</taxon>
        <taxon>Microbacteriaceae</taxon>
        <taxon>Microterricola</taxon>
    </lineage>
</organism>
<sequence>MTMKPLFTAEAPAPGGAYSQAMLAGDYIFTAGQVGLNPQTGETPADFREEVRQALANLRSVLAEGGADLNDVVRTMCLLTDIGNFAVFNEEYAAAFGEHRPARSTFGIALAGGFTVEIEAIAYTGGR</sequence>
<evidence type="ECO:0000313" key="3">
    <source>
        <dbReference type="Proteomes" id="UP000058305"/>
    </source>
</evidence>
<dbReference type="PANTHER" id="PTHR11803">
    <property type="entry name" value="2-IMINOBUTANOATE/2-IMINOPROPANOATE DEAMINASE RIDA"/>
    <property type="match status" value="1"/>
</dbReference>
<dbReference type="InterPro" id="IPR035959">
    <property type="entry name" value="RutC-like_sf"/>
</dbReference>
<dbReference type="GO" id="GO:0019239">
    <property type="term" value="F:deaminase activity"/>
    <property type="evidence" value="ECO:0007669"/>
    <property type="project" value="TreeGrafter"/>
</dbReference>
<dbReference type="PANTHER" id="PTHR11803:SF58">
    <property type="entry name" value="PROTEIN HMF1-RELATED"/>
    <property type="match status" value="1"/>
</dbReference>
<dbReference type="EMBL" id="CP014145">
    <property type="protein sequence ID" value="AMB59155.1"/>
    <property type="molecule type" value="Genomic_DNA"/>
</dbReference>
<dbReference type="Pfam" id="PF01042">
    <property type="entry name" value="Ribonuc_L-PSP"/>
    <property type="match status" value="1"/>
</dbReference>
<reference evidence="2 3" key="1">
    <citation type="journal article" date="2016" name="J. Biotechnol.">
        <title>First complete genome sequence of a species in the genus Microterricola, an extremophilic cold active enzyme producing bacterial strain ERGS5:02 isolated from Sikkim Himalaya.</title>
        <authorList>
            <person name="Himanshu"/>
            <person name="Swarnkar M.K."/>
            <person name="Singh D."/>
            <person name="Kumar R."/>
        </authorList>
    </citation>
    <scope>NUCLEOTIDE SEQUENCE [LARGE SCALE GENOMIC DNA]</scope>
    <source>
        <strain evidence="2 3">ERGS5:02</strain>
    </source>
</reference>
<dbReference type="AlphaFoldDB" id="A0A0X8E2B9"/>
<dbReference type="InterPro" id="IPR006056">
    <property type="entry name" value="RidA"/>
</dbReference>
<dbReference type="CDD" id="cd00448">
    <property type="entry name" value="YjgF_YER057c_UK114_family"/>
    <property type="match status" value="1"/>
</dbReference>
<dbReference type="GO" id="GO:0005829">
    <property type="term" value="C:cytosol"/>
    <property type="evidence" value="ECO:0007669"/>
    <property type="project" value="TreeGrafter"/>
</dbReference>
<dbReference type="Gene3D" id="3.30.1330.40">
    <property type="entry name" value="RutC-like"/>
    <property type="match status" value="1"/>
</dbReference>
<evidence type="ECO:0000313" key="2">
    <source>
        <dbReference type="EMBL" id="AMB59155.1"/>
    </source>
</evidence>
<proteinExistence type="inferred from homology"/>
<comment type="similarity">
    <text evidence="1">Belongs to the RutC family.</text>
</comment>